<keyword evidence="2" id="KW-1185">Reference proteome</keyword>
<proteinExistence type="predicted"/>
<dbReference type="Proteomes" id="UP000807342">
    <property type="component" value="Unassembled WGS sequence"/>
</dbReference>
<dbReference type="OrthoDB" id="5297217at2759"/>
<protein>
    <recommendedName>
        <fullName evidence="3">F-box domain-containing protein</fullName>
    </recommendedName>
</protein>
<evidence type="ECO:0000313" key="1">
    <source>
        <dbReference type="EMBL" id="KAF9445310.1"/>
    </source>
</evidence>
<dbReference type="Gene3D" id="3.80.10.10">
    <property type="entry name" value="Ribonuclease Inhibitor"/>
    <property type="match status" value="1"/>
</dbReference>
<organism evidence="1 2">
    <name type="scientific">Macrolepiota fuliginosa MF-IS2</name>
    <dbReference type="NCBI Taxonomy" id="1400762"/>
    <lineage>
        <taxon>Eukaryota</taxon>
        <taxon>Fungi</taxon>
        <taxon>Dikarya</taxon>
        <taxon>Basidiomycota</taxon>
        <taxon>Agaricomycotina</taxon>
        <taxon>Agaricomycetes</taxon>
        <taxon>Agaricomycetidae</taxon>
        <taxon>Agaricales</taxon>
        <taxon>Agaricineae</taxon>
        <taxon>Agaricaceae</taxon>
        <taxon>Macrolepiota</taxon>
    </lineage>
</organism>
<name>A0A9P5X901_9AGAR</name>
<dbReference type="AlphaFoldDB" id="A0A9P5X901"/>
<dbReference type="EMBL" id="MU151309">
    <property type="protein sequence ID" value="KAF9445310.1"/>
    <property type="molecule type" value="Genomic_DNA"/>
</dbReference>
<accession>A0A9P5X901</accession>
<sequence>MTPLVTDDLPLDILPIIIDGLTSRQDYYACTLVNKTFNKIATPLLYRELDSRAIAKCSLYHPATTLLKRPELAKYVRHITETGSVHRNLSGQSQSMMDDIRNALSSCTKLTSFAWIDESLSTDDTLLSLIEVIRKHKHPLRELTIRTHSDLGAEVWTQLNALTGLRSISLWCMEGPPRVLQGWSEPLGPTLTHLELGRCAGVPPTILVTVLTHLPLLTSLRLKGAPANSIPTILTCLPNLKVLDTEYLPSFRTAKVPPPEKMPTLTSLTVRTITVDTLGPEKLWSWIKDILPSSGLEKFKLHAFTMNNARYINETAHGEFGDSGTTVPRMFLLDFAKLHGSCLREFDIGMVELTMSDVRCLKTYFGKLEVLACAVAVPDVSAIHLMISGARNLHTLKLSVYWIPYEMHAISLGGKLLVPKASPAHLQLKQEITFTLQNAIDMMLTHENPKLRNIGIGRQQFAGKWILVEGENQRGIPKFEVFADHTGDTKWIP</sequence>
<comment type="caution">
    <text evidence="1">The sequence shown here is derived from an EMBL/GenBank/DDBJ whole genome shotgun (WGS) entry which is preliminary data.</text>
</comment>
<dbReference type="InterPro" id="IPR032675">
    <property type="entry name" value="LRR_dom_sf"/>
</dbReference>
<reference evidence="1" key="1">
    <citation type="submission" date="2020-11" db="EMBL/GenBank/DDBJ databases">
        <authorList>
            <consortium name="DOE Joint Genome Institute"/>
            <person name="Ahrendt S."/>
            <person name="Riley R."/>
            <person name="Andreopoulos W."/>
            <person name="Labutti K."/>
            <person name="Pangilinan J."/>
            <person name="Ruiz-Duenas F.J."/>
            <person name="Barrasa J.M."/>
            <person name="Sanchez-Garcia M."/>
            <person name="Camarero S."/>
            <person name="Miyauchi S."/>
            <person name="Serrano A."/>
            <person name="Linde D."/>
            <person name="Babiker R."/>
            <person name="Drula E."/>
            <person name="Ayuso-Fernandez I."/>
            <person name="Pacheco R."/>
            <person name="Padilla G."/>
            <person name="Ferreira P."/>
            <person name="Barriuso J."/>
            <person name="Kellner H."/>
            <person name="Castanera R."/>
            <person name="Alfaro M."/>
            <person name="Ramirez L."/>
            <person name="Pisabarro A.G."/>
            <person name="Kuo A."/>
            <person name="Tritt A."/>
            <person name="Lipzen A."/>
            <person name="He G."/>
            <person name="Yan M."/>
            <person name="Ng V."/>
            <person name="Cullen D."/>
            <person name="Martin F."/>
            <person name="Rosso M.-N."/>
            <person name="Henrissat B."/>
            <person name="Hibbett D."/>
            <person name="Martinez A.T."/>
            <person name="Grigoriev I.V."/>
        </authorList>
    </citation>
    <scope>NUCLEOTIDE SEQUENCE</scope>
    <source>
        <strain evidence="1">MF-IS2</strain>
    </source>
</reference>
<evidence type="ECO:0000313" key="2">
    <source>
        <dbReference type="Proteomes" id="UP000807342"/>
    </source>
</evidence>
<evidence type="ECO:0008006" key="3">
    <source>
        <dbReference type="Google" id="ProtNLM"/>
    </source>
</evidence>
<gene>
    <name evidence="1" type="ORF">P691DRAFT_777653</name>
</gene>
<dbReference type="SUPFAM" id="SSF52047">
    <property type="entry name" value="RNI-like"/>
    <property type="match status" value="1"/>
</dbReference>